<dbReference type="PROSITE" id="PS00518">
    <property type="entry name" value="ZF_RING_1"/>
    <property type="match status" value="1"/>
</dbReference>
<feature type="compositionally biased region" description="Pro residues" evidence="10">
    <location>
        <begin position="232"/>
        <end position="242"/>
    </location>
</feature>
<name>A0ABC9Y8T2_GRUJA</name>
<accession>A0ABC9Y8T2</accession>
<dbReference type="Proteomes" id="UP001623348">
    <property type="component" value="Unassembled WGS sequence"/>
</dbReference>
<dbReference type="InterPro" id="IPR017907">
    <property type="entry name" value="Znf_RING_CS"/>
</dbReference>
<evidence type="ECO:0000256" key="6">
    <source>
        <dbReference type="ARBA" id="ARBA00022833"/>
    </source>
</evidence>
<comment type="catalytic activity">
    <reaction evidence="1">
        <text>S-ubiquitinyl-[E2 ubiquitin-conjugating enzyme]-L-cysteine + [acceptor protein]-L-lysine = [E2 ubiquitin-conjugating enzyme]-L-cysteine + N(6)-ubiquitinyl-[acceptor protein]-L-lysine.</text>
        <dbReference type="EC" id="2.3.2.27"/>
    </reaction>
</comment>
<dbReference type="InterPro" id="IPR018957">
    <property type="entry name" value="Znf_C3HC4_RING-type"/>
</dbReference>
<dbReference type="SMART" id="SM00184">
    <property type="entry name" value="RING"/>
    <property type="match status" value="1"/>
</dbReference>
<evidence type="ECO:0000256" key="4">
    <source>
        <dbReference type="ARBA" id="ARBA00022723"/>
    </source>
</evidence>
<evidence type="ECO:0000256" key="7">
    <source>
        <dbReference type="ARBA" id="ARBA00023015"/>
    </source>
</evidence>
<dbReference type="PROSITE" id="PS50089">
    <property type="entry name" value="ZF_RING_2"/>
    <property type="match status" value="1"/>
</dbReference>
<dbReference type="InterPro" id="IPR001841">
    <property type="entry name" value="Znf_RING"/>
</dbReference>
<protein>
    <recommendedName>
        <fullName evidence="2">RING-type E3 ubiquitin transferase</fullName>
        <ecNumber evidence="2">2.3.2.27</ecNumber>
    </recommendedName>
</protein>
<dbReference type="PANTHER" id="PTHR46077">
    <property type="entry name" value="E3 UBIQUITIN-PROTEIN LIGASE TOPORS"/>
    <property type="match status" value="1"/>
</dbReference>
<dbReference type="EMBL" id="BAAFJT010000040">
    <property type="protein sequence ID" value="GAB0205966.1"/>
    <property type="molecule type" value="Genomic_DNA"/>
</dbReference>
<dbReference type="InterPro" id="IPR013083">
    <property type="entry name" value="Znf_RING/FYVE/PHD"/>
</dbReference>
<evidence type="ECO:0000256" key="1">
    <source>
        <dbReference type="ARBA" id="ARBA00000900"/>
    </source>
</evidence>
<dbReference type="Pfam" id="PF00097">
    <property type="entry name" value="zf-C3HC4"/>
    <property type="match status" value="1"/>
</dbReference>
<dbReference type="Gene3D" id="3.30.40.10">
    <property type="entry name" value="Zinc/RING finger domain, C3HC4 (zinc finger)"/>
    <property type="match status" value="1"/>
</dbReference>
<gene>
    <name evidence="12" type="ORF">GRJ2_003062200</name>
    <name evidence="13" type="ORF">GRJ2_003062300</name>
</gene>
<evidence type="ECO:0000256" key="2">
    <source>
        <dbReference type="ARBA" id="ARBA00012483"/>
    </source>
</evidence>
<evidence type="ECO:0000256" key="8">
    <source>
        <dbReference type="ARBA" id="ARBA00023163"/>
    </source>
</evidence>
<evidence type="ECO:0000256" key="9">
    <source>
        <dbReference type="PROSITE-ProRule" id="PRU00175"/>
    </source>
</evidence>
<dbReference type="SUPFAM" id="SSF57850">
    <property type="entry name" value="RING/U-box"/>
    <property type="match status" value="1"/>
</dbReference>
<evidence type="ECO:0000313" key="13">
    <source>
        <dbReference type="EMBL" id="GAB0205967.1"/>
    </source>
</evidence>
<evidence type="ECO:0000256" key="3">
    <source>
        <dbReference type="ARBA" id="ARBA00022679"/>
    </source>
</evidence>
<evidence type="ECO:0000259" key="11">
    <source>
        <dbReference type="PROSITE" id="PS50089"/>
    </source>
</evidence>
<dbReference type="GO" id="GO:0008270">
    <property type="term" value="F:zinc ion binding"/>
    <property type="evidence" value="ECO:0007669"/>
    <property type="project" value="UniProtKB-KW"/>
</dbReference>
<keyword evidence="4" id="KW-0479">Metal-binding</keyword>
<proteinExistence type="predicted"/>
<keyword evidence="8" id="KW-0804">Transcription</keyword>
<sequence>MPATGSSSLSSALASLLRQANMAPEAEWSCPICGDAPDDVAYVTPCLHKFCLGCIVRWANRNSSCPLCRQTVSTILFSVRSEDDFLEMVLPEPSEPSDAGHQEEEGAADPVPRPGVAGFQPEVWAAFFQDSLEVLEPLLPWLNRVMDGAHWWEVAAAQGTLILNLCHCGLDEAALVQELQPFLQHQTVSFVRQFIDVVADRCREQILRHLQLLEPHAAEEQEDSPASSPGPAASPGPTPAPNPSVQEEPPEELGQAVAGPSAAGQGRDCSPGRPRRPPKRRTSGSPDSSAHKRPCRRQR</sequence>
<feature type="region of interest" description="Disordered" evidence="10">
    <location>
        <begin position="90"/>
        <end position="112"/>
    </location>
</feature>
<organism evidence="12 14">
    <name type="scientific">Grus japonensis</name>
    <name type="common">Japanese crane</name>
    <name type="synonym">Red-crowned crane</name>
    <dbReference type="NCBI Taxonomy" id="30415"/>
    <lineage>
        <taxon>Eukaryota</taxon>
        <taxon>Metazoa</taxon>
        <taxon>Chordata</taxon>
        <taxon>Craniata</taxon>
        <taxon>Vertebrata</taxon>
        <taxon>Euteleostomi</taxon>
        <taxon>Archelosauria</taxon>
        <taxon>Archosauria</taxon>
        <taxon>Dinosauria</taxon>
        <taxon>Saurischia</taxon>
        <taxon>Theropoda</taxon>
        <taxon>Coelurosauria</taxon>
        <taxon>Aves</taxon>
        <taxon>Neognathae</taxon>
        <taxon>Neoaves</taxon>
        <taxon>Gruiformes</taxon>
        <taxon>Gruidae</taxon>
        <taxon>Grus</taxon>
    </lineage>
</organism>
<feature type="compositionally biased region" description="Basic residues" evidence="10">
    <location>
        <begin position="273"/>
        <end position="282"/>
    </location>
</feature>
<dbReference type="AlphaFoldDB" id="A0ABC9Y8T2"/>
<feature type="domain" description="RING-type" evidence="11">
    <location>
        <begin position="30"/>
        <end position="69"/>
    </location>
</feature>
<evidence type="ECO:0000256" key="10">
    <source>
        <dbReference type="SAM" id="MobiDB-lite"/>
    </source>
</evidence>
<keyword evidence="6" id="KW-0862">Zinc</keyword>
<dbReference type="PANTHER" id="PTHR46077:SF1">
    <property type="entry name" value="TOP1 BINDING ARGININE_SERINE RICH PROTEIN, E3 UBIQUITIN LIGASE"/>
    <property type="match status" value="1"/>
</dbReference>
<keyword evidence="7" id="KW-0805">Transcription regulation</keyword>
<evidence type="ECO:0000313" key="14">
    <source>
        <dbReference type="Proteomes" id="UP001623348"/>
    </source>
</evidence>
<keyword evidence="5 9" id="KW-0863">Zinc-finger</keyword>
<dbReference type="EC" id="2.3.2.27" evidence="2"/>
<evidence type="ECO:0000256" key="5">
    <source>
        <dbReference type="ARBA" id="ARBA00022771"/>
    </source>
</evidence>
<dbReference type="EMBL" id="BAAFJT010000040">
    <property type="protein sequence ID" value="GAB0205967.1"/>
    <property type="molecule type" value="Genomic_DNA"/>
</dbReference>
<keyword evidence="3" id="KW-0808">Transferase</keyword>
<comment type="caution">
    <text evidence="12">The sequence shown here is derived from an EMBL/GenBank/DDBJ whole genome shotgun (WGS) entry which is preliminary data.</text>
</comment>
<keyword evidence="14" id="KW-1185">Reference proteome</keyword>
<evidence type="ECO:0000313" key="12">
    <source>
        <dbReference type="EMBL" id="GAB0205966.1"/>
    </source>
</evidence>
<feature type="region of interest" description="Disordered" evidence="10">
    <location>
        <begin position="217"/>
        <end position="299"/>
    </location>
</feature>
<reference evidence="12 14" key="1">
    <citation type="submission" date="2024-06" db="EMBL/GenBank/DDBJ databases">
        <title>The draft genome of Grus japonensis, version 3.</title>
        <authorList>
            <person name="Nabeshima K."/>
            <person name="Suzuki S."/>
            <person name="Onuma M."/>
        </authorList>
    </citation>
    <scope>NUCLEOTIDE SEQUENCE [LARGE SCALE GENOMIC DNA]</scope>
    <source>
        <strain evidence="12 14">451A</strain>
    </source>
</reference>
<dbReference type="GO" id="GO:0061630">
    <property type="term" value="F:ubiquitin protein ligase activity"/>
    <property type="evidence" value="ECO:0007669"/>
    <property type="project" value="UniProtKB-EC"/>
</dbReference>